<evidence type="ECO:0000256" key="4">
    <source>
        <dbReference type="ARBA" id="ARBA00023125"/>
    </source>
</evidence>
<accession>A0A0U1L6F6</accession>
<evidence type="ECO:0000256" key="5">
    <source>
        <dbReference type="ARBA" id="ARBA00023163"/>
    </source>
</evidence>
<dbReference type="InterPro" id="IPR009057">
    <property type="entry name" value="Homeodomain-like_sf"/>
</dbReference>
<gene>
    <name evidence="7" type="ORF">SpAn4DRAFT_4216</name>
</gene>
<dbReference type="InterPro" id="IPR025662">
    <property type="entry name" value="Sigma_54_int_dom_ATP-bd_1"/>
</dbReference>
<dbReference type="Gene3D" id="1.10.10.60">
    <property type="entry name" value="Homeodomain-like"/>
    <property type="match status" value="1"/>
</dbReference>
<evidence type="ECO:0000256" key="1">
    <source>
        <dbReference type="ARBA" id="ARBA00022741"/>
    </source>
</evidence>
<dbReference type="SUPFAM" id="SSF46689">
    <property type="entry name" value="Homeodomain-like"/>
    <property type="match status" value="1"/>
</dbReference>
<dbReference type="Pfam" id="PF01590">
    <property type="entry name" value="GAF"/>
    <property type="match status" value="1"/>
</dbReference>
<dbReference type="InterPro" id="IPR027417">
    <property type="entry name" value="P-loop_NTPase"/>
</dbReference>
<evidence type="ECO:0000313" key="8">
    <source>
        <dbReference type="Proteomes" id="UP000049855"/>
    </source>
</evidence>
<dbReference type="GO" id="GO:0043565">
    <property type="term" value="F:sequence-specific DNA binding"/>
    <property type="evidence" value="ECO:0007669"/>
    <property type="project" value="InterPro"/>
</dbReference>
<protein>
    <submittedName>
        <fullName evidence="7">Response regulator of zinc sigma-54-dependent two-component system</fullName>
    </submittedName>
</protein>
<dbReference type="RefSeq" id="WP_021166679.1">
    <property type="nucleotide sequence ID" value="NZ_CTRP01000015.1"/>
</dbReference>
<keyword evidence="3" id="KW-0805">Transcription regulation</keyword>
<dbReference type="AlphaFoldDB" id="A0A0U1L6F6"/>
<dbReference type="InterPro" id="IPR058031">
    <property type="entry name" value="AAA_lid_NorR"/>
</dbReference>
<dbReference type="Gene3D" id="1.10.8.60">
    <property type="match status" value="1"/>
</dbReference>
<dbReference type="Pfam" id="PF25601">
    <property type="entry name" value="AAA_lid_14"/>
    <property type="match status" value="1"/>
</dbReference>
<dbReference type="GO" id="GO:0006355">
    <property type="term" value="P:regulation of DNA-templated transcription"/>
    <property type="evidence" value="ECO:0007669"/>
    <property type="project" value="InterPro"/>
</dbReference>
<dbReference type="CDD" id="cd00009">
    <property type="entry name" value="AAA"/>
    <property type="match status" value="1"/>
</dbReference>
<dbReference type="Gene3D" id="3.30.450.40">
    <property type="match status" value="1"/>
</dbReference>
<dbReference type="Pfam" id="PF00158">
    <property type="entry name" value="Sigma54_activat"/>
    <property type="match status" value="1"/>
</dbReference>
<dbReference type="PRINTS" id="PR01590">
    <property type="entry name" value="HTHFIS"/>
</dbReference>
<dbReference type="EMBL" id="CTRP01000015">
    <property type="protein sequence ID" value="CQR74859.1"/>
    <property type="molecule type" value="Genomic_DNA"/>
</dbReference>
<dbReference type="SMART" id="SM00382">
    <property type="entry name" value="AAA"/>
    <property type="match status" value="1"/>
</dbReference>
<keyword evidence="1" id="KW-0547">Nucleotide-binding</keyword>
<feature type="domain" description="Sigma-54 factor interaction" evidence="6">
    <location>
        <begin position="257"/>
        <end position="487"/>
    </location>
</feature>
<dbReference type="GO" id="GO:0005524">
    <property type="term" value="F:ATP binding"/>
    <property type="evidence" value="ECO:0007669"/>
    <property type="project" value="UniProtKB-KW"/>
</dbReference>
<evidence type="ECO:0000256" key="2">
    <source>
        <dbReference type="ARBA" id="ARBA00022840"/>
    </source>
</evidence>
<dbReference type="PROSITE" id="PS00688">
    <property type="entry name" value="SIGMA54_INTERACT_3"/>
    <property type="match status" value="1"/>
</dbReference>
<keyword evidence="8" id="KW-1185">Reference proteome</keyword>
<dbReference type="InterPro" id="IPR002078">
    <property type="entry name" value="Sigma_54_int"/>
</dbReference>
<dbReference type="Pfam" id="PF02954">
    <property type="entry name" value="HTH_8"/>
    <property type="match status" value="1"/>
</dbReference>
<proteinExistence type="predicted"/>
<dbReference type="InterPro" id="IPR029016">
    <property type="entry name" value="GAF-like_dom_sf"/>
</dbReference>
<keyword evidence="4" id="KW-0238">DNA-binding</keyword>
<reference evidence="8" key="1">
    <citation type="submission" date="2015-03" db="EMBL/GenBank/DDBJ databases">
        <authorList>
            <person name="Nijsse Bart"/>
        </authorList>
    </citation>
    <scope>NUCLEOTIDE SEQUENCE [LARGE SCALE GENOMIC DNA]</scope>
</reference>
<dbReference type="PROSITE" id="PS00675">
    <property type="entry name" value="SIGMA54_INTERACT_1"/>
    <property type="match status" value="1"/>
</dbReference>
<dbReference type="Proteomes" id="UP000049855">
    <property type="component" value="Unassembled WGS sequence"/>
</dbReference>
<keyword evidence="5" id="KW-0804">Transcription</keyword>
<dbReference type="PANTHER" id="PTHR32071:SF57">
    <property type="entry name" value="C4-DICARBOXYLATE TRANSPORT TRANSCRIPTIONAL REGULATORY PROTEIN DCTD"/>
    <property type="match status" value="1"/>
</dbReference>
<evidence type="ECO:0000256" key="3">
    <source>
        <dbReference type="ARBA" id="ARBA00023015"/>
    </source>
</evidence>
<dbReference type="SUPFAM" id="SSF52540">
    <property type="entry name" value="P-loop containing nucleoside triphosphate hydrolases"/>
    <property type="match status" value="1"/>
</dbReference>
<dbReference type="InterPro" id="IPR025944">
    <property type="entry name" value="Sigma_54_int_dom_CS"/>
</dbReference>
<dbReference type="FunFam" id="3.40.50.300:FF:000006">
    <property type="entry name" value="DNA-binding transcriptional regulator NtrC"/>
    <property type="match status" value="1"/>
</dbReference>
<dbReference type="InterPro" id="IPR002197">
    <property type="entry name" value="HTH_Fis"/>
</dbReference>
<name>A0A0U1L6F6_9FIRM</name>
<evidence type="ECO:0000259" key="6">
    <source>
        <dbReference type="PROSITE" id="PS50045"/>
    </source>
</evidence>
<dbReference type="PROSITE" id="PS50045">
    <property type="entry name" value="SIGMA54_INTERACT_4"/>
    <property type="match status" value="1"/>
</dbReference>
<keyword evidence="2" id="KW-0067">ATP-binding</keyword>
<dbReference type="PANTHER" id="PTHR32071">
    <property type="entry name" value="TRANSCRIPTIONAL REGULATORY PROTEIN"/>
    <property type="match status" value="1"/>
</dbReference>
<dbReference type="InterPro" id="IPR003018">
    <property type="entry name" value="GAF"/>
</dbReference>
<sequence>MASLLASFIHGNDARVINKVPSPIFQSWKRCRGLNVNHEQLFQDDILPSNRLNELLGKSEQLIRTAKPILQHIFSLLRRGKYQILLSNNEGYILETLGDPSFVNKTKKIFLTPGVNWRENLKGTNGIGTVLIEQMPLAIPGWTHYSQPVSFLDCWASPISASDGNLIGVLNISGEAGATHNHVMEITTLGAAMIEQSLAIAEMQAKFNLSKRDLDALGKTLLHSKASISKGDSIKTEQHNFFVPISFNHTAECETQWHGRSPKTHSILDIAMRATRTDSTVLIQGESGTGKEIIARTIHNSSARKEKPFVTLNCAAIPHNLVESELFGYTDGAFTGAKRGGQTGKFELAGSGTIFLDEIGDMPFHVQASLLRVLQQKEFYRIGDNKCHAMNARVIAATNQDLCQMVQQGKFRLDLYYRLKVISIEIPPLRERIEDIWDLAPYFVEKLCKKFSFPRMDISPELFHHLANYQWPGNVRQLENCIENMIALSTGTSTLTVADLPIEYTTNCQSSGTSLENQISQQSANLEKKLIIQALEDVNGNIAAAARKLGIGRTTLYRKLDKLHIVIP</sequence>
<dbReference type="Gene3D" id="3.40.50.300">
    <property type="entry name" value="P-loop containing nucleotide triphosphate hydrolases"/>
    <property type="match status" value="1"/>
</dbReference>
<dbReference type="InterPro" id="IPR003593">
    <property type="entry name" value="AAA+_ATPase"/>
</dbReference>
<organism evidence="7 8">
    <name type="scientific">Sporomusa ovata</name>
    <dbReference type="NCBI Taxonomy" id="2378"/>
    <lineage>
        <taxon>Bacteria</taxon>
        <taxon>Bacillati</taxon>
        <taxon>Bacillota</taxon>
        <taxon>Negativicutes</taxon>
        <taxon>Selenomonadales</taxon>
        <taxon>Sporomusaceae</taxon>
        <taxon>Sporomusa</taxon>
    </lineage>
</organism>
<evidence type="ECO:0000313" key="7">
    <source>
        <dbReference type="EMBL" id="CQR74859.1"/>
    </source>
</evidence>